<evidence type="ECO:0000256" key="4">
    <source>
        <dbReference type="ARBA" id="ARBA00022619"/>
    </source>
</evidence>
<dbReference type="InterPro" id="IPR034964">
    <property type="entry name" value="LS"/>
</dbReference>
<keyword evidence="4" id="KW-0686">Riboflavin biosynthesis</keyword>
<evidence type="ECO:0000256" key="1">
    <source>
        <dbReference type="ARBA" id="ARBA00004917"/>
    </source>
</evidence>
<proteinExistence type="inferred from homology"/>
<dbReference type="PANTHER" id="PTHR21058:SF0">
    <property type="entry name" value="6,7-DIMETHYL-8-RIBITYLLUMAZINE SYNTHASE"/>
    <property type="match status" value="1"/>
</dbReference>
<evidence type="ECO:0000256" key="3">
    <source>
        <dbReference type="ARBA" id="ARBA00012664"/>
    </source>
</evidence>
<protein>
    <recommendedName>
        <fullName evidence="3">6,7-dimethyl-8-ribityllumazine synthase</fullName>
        <ecNumber evidence="3">2.5.1.78</ecNumber>
    </recommendedName>
</protein>
<dbReference type="EC" id="2.5.1.78" evidence="3"/>
<dbReference type="InterPro" id="IPR002180">
    <property type="entry name" value="LS/RS"/>
</dbReference>
<evidence type="ECO:0000256" key="6">
    <source>
        <dbReference type="ARBA" id="ARBA00048785"/>
    </source>
</evidence>
<evidence type="ECO:0000256" key="2">
    <source>
        <dbReference type="ARBA" id="ARBA00007424"/>
    </source>
</evidence>
<dbReference type="InterPro" id="IPR036467">
    <property type="entry name" value="LS/RS_sf"/>
</dbReference>
<comment type="pathway">
    <text evidence="1">Cofactor biosynthesis; riboflavin biosynthesis; riboflavin from 2-hydroxy-3-oxobutyl phosphate and 5-amino-6-(D-ribitylamino)uracil: step 1/2.</text>
</comment>
<dbReference type="EMBL" id="CAFBQH010000164">
    <property type="protein sequence ID" value="CAB5057770.1"/>
    <property type="molecule type" value="Genomic_DNA"/>
</dbReference>
<dbReference type="PANTHER" id="PTHR21058">
    <property type="entry name" value="6,7-DIMETHYL-8-RIBITYLLUMAZINE SYNTHASE DMRL SYNTHASE LUMAZINE SYNTHASE"/>
    <property type="match status" value="1"/>
</dbReference>
<evidence type="ECO:0000313" key="7">
    <source>
        <dbReference type="EMBL" id="CAB4772288.1"/>
    </source>
</evidence>
<keyword evidence="5" id="KW-0808">Transferase</keyword>
<evidence type="ECO:0000256" key="5">
    <source>
        <dbReference type="ARBA" id="ARBA00022679"/>
    </source>
</evidence>
<sequence>MSTGVPVMFGVLTLNTEQQAIDRSGPGIDNKGDEAALGAVEMALLLKTIRN</sequence>
<gene>
    <name evidence="7" type="ORF">UFOPK2870_01377</name>
    <name evidence="8" type="ORF">UFOPK4293_01667</name>
</gene>
<dbReference type="EMBL" id="CAEZZL010000161">
    <property type="protein sequence ID" value="CAB4772288.1"/>
    <property type="molecule type" value="Genomic_DNA"/>
</dbReference>
<reference evidence="8" key="1">
    <citation type="submission" date="2020-05" db="EMBL/GenBank/DDBJ databases">
        <authorList>
            <person name="Chiriac C."/>
            <person name="Salcher M."/>
            <person name="Ghai R."/>
            <person name="Kavagutti S V."/>
        </authorList>
    </citation>
    <scope>NUCLEOTIDE SEQUENCE</scope>
</reference>
<dbReference type="UniPathway" id="UPA00275"/>
<dbReference type="GO" id="GO:0009231">
    <property type="term" value="P:riboflavin biosynthetic process"/>
    <property type="evidence" value="ECO:0007669"/>
    <property type="project" value="UniProtKB-UniPathway"/>
</dbReference>
<organism evidence="8">
    <name type="scientific">freshwater metagenome</name>
    <dbReference type="NCBI Taxonomy" id="449393"/>
    <lineage>
        <taxon>unclassified sequences</taxon>
        <taxon>metagenomes</taxon>
        <taxon>ecological metagenomes</taxon>
    </lineage>
</organism>
<dbReference type="SUPFAM" id="SSF52121">
    <property type="entry name" value="Lumazine synthase"/>
    <property type="match status" value="1"/>
</dbReference>
<accession>A0A6J7TXF0</accession>
<evidence type="ECO:0000313" key="8">
    <source>
        <dbReference type="EMBL" id="CAB5057770.1"/>
    </source>
</evidence>
<comment type="similarity">
    <text evidence="2">Belongs to the DMRL synthase family.</text>
</comment>
<dbReference type="Pfam" id="PF00885">
    <property type="entry name" value="DMRL_synthase"/>
    <property type="match status" value="1"/>
</dbReference>
<comment type="catalytic activity">
    <reaction evidence="6">
        <text>(2S)-2-hydroxy-3-oxobutyl phosphate + 5-amino-6-(D-ribitylamino)uracil = 6,7-dimethyl-8-(1-D-ribityl)lumazine + phosphate + 2 H2O + H(+)</text>
        <dbReference type="Rhea" id="RHEA:26152"/>
        <dbReference type="ChEBI" id="CHEBI:15377"/>
        <dbReference type="ChEBI" id="CHEBI:15378"/>
        <dbReference type="ChEBI" id="CHEBI:15934"/>
        <dbReference type="ChEBI" id="CHEBI:43474"/>
        <dbReference type="ChEBI" id="CHEBI:58201"/>
        <dbReference type="ChEBI" id="CHEBI:58830"/>
        <dbReference type="EC" id="2.5.1.78"/>
    </reaction>
</comment>
<name>A0A6J7TXF0_9ZZZZ</name>
<dbReference type="AlphaFoldDB" id="A0A6J7TXF0"/>
<dbReference type="Gene3D" id="3.40.50.960">
    <property type="entry name" value="Lumazine/riboflavin synthase"/>
    <property type="match status" value="1"/>
</dbReference>
<dbReference type="GO" id="GO:0009349">
    <property type="term" value="C:riboflavin synthase complex"/>
    <property type="evidence" value="ECO:0007669"/>
    <property type="project" value="InterPro"/>
</dbReference>
<dbReference type="GO" id="GO:0000906">
    <property type="term" value="F:6,7-dimethyl-8-ribityllumazine synthase activity"/>
    <property type="evidence" value="ECO:0007669"/>
    <property type="project" value="UniProtKB-EC"/>
</dbReference>